<dbReference type="InterPro" id="IPR019972">
    <property type="entry name" value="Ribosomal_uL14_CS"/>
</dbReference>
<keyword evidence="3" id="KW-0694">RNA-binding</keyword>
<dbReference type="EMBL" id="QEFP02000008">
    <property type="protein sequence ID" value="MCC5447115.1"/>
    <property type="molecule type" value="Genomic_DNA"/>
</dbReference>
<reference evidence="5" key="4">
    <citation type="submission" date="2021-11" db="EMBL/GenBank/DDBJ databases">
        <authorList>
            <person name="Munson-Mcgee J."/>
            <person name="Field E."/>
            <person name="Bateson M."/>
            <person name="Rooney C."/>
            <person name="Stepanauskas R."/>
            <person name="Young M."/>
        </authorList>
    </citation>
    <scope>NUCLEOTIDE SEQUENCE</scope>
    <source>
        <strain evidence="5">SCGC AB-777_F03</strain>
    </source>
</reference>
<sequence>MKPISAKVTRGITVGTILKVADNSKAKLAKVISVVGYKGVKRRYARAGVADMVSVSIIDGDLSLVGKVMKAVIIRQRKEYRRKDGTRIKFEDNACVIIKDEKTGTPAGTIIRGPVAREVVERWPEIGKIASIIV</sequence>
<dbReference type="AlphaFoldDB" id="A0A2T9WKS0"/>
<reference evidence="6 8" key="1">
    <citation type="journal article" date="2015" name="Appl. Environ. Microbiol.">
        <title>Nanoarchaeota, Their Sulfolobales Host, and Nanoarchaeota Virus Distribution across Yellowstone National Park Hot Springs.</title>
        <authorList>
            <person name="Munson-McGee J.H."/>
            <person name="Field E.K."/>
            <person name="Bateson M."/>
            <person name="Rooney C."/>
            <person name="Stepanauskas R."/>
            <person name="Young M.J."/>
        </authorList>
    </citation>
    <scope>NUCLEOTIDE SEQUENCE [LARGE SCALE GENOMIC DNA]</scope>
    <source>
        <strain evidence="6">SCGC AB-777_F03</strain>
        <strain evidence="7">SCGC AB-777_O03</strain>
    </source>
</reference>
<evidence type="ECO:0000313" key="8">
    <source>
        <dbReference type="Proteomes" id="UP000245908"/>
    </source>
</evidence>
<dbReference type="NCBIfam" id="NF006344">
    <property type="entry name" value="PRK08571.1"/>
    <property type="match status" value="1"/>
</dbReference>
<comment type="caution">
    <text evidence="6">The sequence shown here is derived from an EMBL/GenBank/DDBJ whole genome shotgun (WGS) entry which is preliminary data.</text>
</comment>
<keyword evidence="3" id="KW-0699">rRNA-binding</keyword>
<proteinExistence type="inferred from homology"/>
<gene>
    <name evidence="3" type="primary">rpl14</name>
    <name evidence="5" type="ORF">DDW03_001725</name>
    <name evidence="6" type="ORF">DDW03_02500</name>
    <name evidence="7" type="ORF">DDW05_01005</name>
</gene>
<dbReference type="PANTHER" id="PTHR11761">
    <property type="entry name" value="50S/60S RIBOSOMAL PROTEIN L14/L23"/>
    <property type="match status" value="1"/>
</dbReference>
<evidence type="ECO:0000256" key="4">
    <source>
        <dbReference type="RuleBase" id="RU003949"/>
    </source>
</evidence>
<dbReference type="InterPro" id="IPR036853">
    <property type="entry name" value="Ribosomal_uL14_sf"/>
</dbReference>
<protein>
    <recommendedName>
        <fullName evidence="3">Large ribosomal subunit protein uL14</fullName>
    </recommendedName>
</protein>
<evidence type="ECO:0000313" key="7">
    <source>
        <dbReference type="EMBL" id="PVU71476.1"/>
    </source>
</evidence>
<comment type="function">
    <text evidence="3">Binds to 23S rRNA. Forms part of two intersubunit bridges in the 70S ribosome.</text>
</comment>
<dbReference type="PANTHER" id="PTHR11761:SF8">
    <property type="entry name" value="LARGE RIBOSOMAL SUBUNIT PROTEIN UL14"/>
    <property type="match status" value="1"/>
</dbReference>
<dbReference type="SMART" id="SM01374">
    <property type="entry name" value="Ribosomal_L14"/>
    <property type="match status" value="1"/>
</dbReference>
<dbReference type="SUPFAM" id="SSF50193">
    <property type="entry name" value="Ribosomal protein L14"/>
    <property type="match status" value="1"/>
</dbReference>
<dbReference type="GO" id="GO:0006412">
    <property type="term" value="P:translation"/>
    <property type="evidence" value="ECO:0007669"/>
    <property type="project" value="UniProtKB-UniRule"/>
</dbReference>
<evidence type="ECO:0000256" key="2">
    <source>
        <dbReference type="ARBA" id="ARBA00023274"/>
    </source>
</evidence>
<dbReference type="EMBL" id="QEFH01000005">
    <property type="protein sequence ID" value="PVU71476.1"/>
    <property type="molecule type" value="Genomic_DNA"/>
</dbReference>
<dbReference type="InterPro" id="IPR000218">
    <property type="entry name" value="Ribosomal_uL14"/>
</dbReference>
<accession>A0A2T9WKS0</accession>
<organism evidence="6">
    <name type="scientific">Nanobsidianus stetteri</name>
    <dbReference type="NCBI Taxonomy" id="1294122"/>
    <lineage>
        <taxon>Archaea</taxon>
        <taxon>Nanobdellota</taxon>
        <taxon>Candidatus Nanoarchaeia</taxon>
        <taxon>Nanoarchaeales</taxon>
        <taxon>Nanopusillaceae</taxon>
        <taxon>Candidatus Nanobsidianus</taxon>
    </lineage>
</organism>
<keyword evidence="2 3" id="KW-0687">Ribonucleoprotein</keyword>
<dbReference type="RefSeq" id="WP_228615340.1">
    <property type="nucleotide sequence ID" value="NZ_QEFP02000008.1"/>
</dbReference>
<evidence type="ECO:0000313" key="5">
    <source>
        <dbReference type="EMBL" id="MCC5447115.1"/>
    </source>
</evidence>
<evidence type="ECO:0000256" key="3">
    <source>
        <dbReference type="HAMAP-Rule" id="MF_01367"/>
    </source>
</evidence>
<dbReference type="Gene3D" id="2.40.150.20">
    <property type="entry name" value="Ribosomal protein L14"/>
    <property type="match status" value="1"/>
</dbReference>
<evidence type="ECO:0000256" key="1">
    <source>
        <dbReference type="ARBA" id="ARBA00022980"/>
    </source>
</evidence>
<reference evidence="6" key="3">
    <citation type="submission" date="2017-05" db="EMBL/GenBank/DDBJ databases">
        <authorList>
            <person name="Song R."/>
            <person name="Chenine A.L."/>
            <person name="Ruprecht R.M."/>
        </authorList>
    </citation>
    <scope>NUCLEOTIDE SEQUENCE</scope>
    <source>
        <strain evidence="6">SCGC AB-777_F03</strain>
        <strain evidence="7">SCGC AB-777_O03</strain>
    </source>
</reference>
<comment type="subunit">
    <text evidence="3">Part of the 50S ribosomal subunit. Forms a cluster with proteins L3 and L24e, part of which may contact the 16S rRNA in 2 intersubunit bridges.</text>
</comment>
<dbReference type="GO" id="GO:0070180">
    <property type="term" value="F:large ribosomal subunit rRNA binding"/>
    <property type="evidence" value="ECO:0007669"/>
    <property type="project" value="TreeGrafter"/>
</dbReference>
<dbReference type="Proteomes" id="UP000245509">
    <property type="component" value="Unassembled WGS sequence"/>
</dbReference>
<dbReference type="GO" id="GO:0022625">
    <property type="term" value="C:cytosolic large ribosomal subunit"/>
    <property type="evidence" value="ECO:0007669"/>
    <property type="project" value="TreeGrafter"/>
</dbReference>
<evidence type="ECO:0000313" key="6">
    <source>
        <dbReference type="EMBL" id="PVU68425.1"/>
    </source>
</evidence>
<name>A0A2T9WKS0_NANST</name>
<keyword evidence="1 3" id="KW-0689">Ribosomal protein</keyword>
<reference evidence="5" key="2">
    <citation type="submission" date="2017-05" db="EMBL/GenBank/DDBJ databases">
        <authorList>
            <person name="Munson-Mcgee J.H."/>
        </authorList>
    </citation>
    <scope>NUCLEOTIDE SEQUENCE</scope>
    <source>
        <strain evidence="5">SCGC AB-777_F03</strain>
    </source>
</reference>
<dbReference type="HAMAP" id="MF_01367">
    <property type="entry name" value="Ribosomal_uL14"/>
    <property type="match status" value="1"/>
</dbReference>
<dbReference type="PROSITE" id="PS00049">
    <property type="entry name" value="RIBOSOMAL_L14"/>
    <property type="match status" value="1"/>
</dbReference>
<dbReference type="CDD" id="cd00337">
    <property type="entry name" value="Ribosomal_uL14"/>
    <property type="match status" value="1"/>
</dbReference>
<dbReference type="Proteomes" id="UP000245908">
    <property type="component" value="Unassembled WGS sequence"/>
</dbReference>
<dbReference type="GO" id="GO:0003735">
    <property type="term" value="F:structural constituent of ribosome"/>
    <property type="evidence" value="ECO:0007669"/>
    <property type="project" value="InterPro"/>
</dbReference>
<dbReference type="EMBL" id="QEFP01000012">
    <property type="protein sequence ID" value="PVU68425.1"/>
    <property type="molecule type" value="Genomic_DNA"/>
</dbReference>
<comment type="similarity">
    <text evidence="3 4">Belongs to the universal ribosomal protein uL14 family.</text>
</comment>
<dbReference type="Pfam" id="PF00238">
    <property type="entry name" value="Ribosomal_L14"/>
    <property type="match status" value="1"/>
</dbReference>